<protein>
    <submittedName>
        <fullName evidence="1">Uncharacterized protein</fullName>
    </submittedName>
</protein>
<reference evidence="1" key="1">
    <citation type="journal article" date="2015" name="Nature">
        <title>Complex archaea that bridge the gap between prokaryotes and eukaryotes.</title>
        <authorList>
            <person name="Spang A."/>
            <person name="Saw J.H."/>
            <person name="Jorgensen S.L."/>
            <person name="Zaremba-Niedzwiedzka K."/>
            <person name="Martijn J."/>
            <person name="Lind A.E."/>
            <person name="van Eijk R."/>
            <person name="Schleper C."/>
            <person name="Guy L."/>
            <person name="Ettema T.J."/>
        </authorList>
    </citation>
    <scope>NUCLEOTIDE SEQUENCE</scope>
</reference>
<gene>
    <name evidence="1" type="ORF">LCGC14_1923070</name>
</gene>
<dbReference type="EMBL" id="LAZR01020517">
    <property type="protein sequence ID" value="KKL88600.1"/>
    <property type="molecule type" value="Genomic_DNA"/>
</dbReference>
<proteinExistence type="predicted"/>
<dbReference type="GO" id="GO:0006355">
    <property type="term" value="P:regulation of DNA-templated transcription"/>
    <property type="evidence" value="ECO:0007669"/>
    <property type="project" value="InterPro"/>
</dbReference>
<name>A0A0F9I442_9ZZZZ</name>
<evidence type="ECO:0000313" key="1">
    <source>
        <dbReference type="EMBL" id="KKL88600.1"/>
    </source>
</evidence>
<comment type="caution">
    <text evidence="1">The sequence shown here is derived from an EMBL/GenBank/DDBJ whole genome shotgun (WGS) entry which is preliminary data.</text>
</comment>
<accession>A0A0F9I442</accession>
<sequence length="45" mass="5395">MKILNIHIKEDDKVKFQELVDIKKLKSMSEVIRRLVSEKIKIEEV</sequence>
<dbReference type="AlphaFoldDB" id="A0A0F9I442"/>
<organism evidence="1">
    <name type="scientific">marine sediment metagenome</name>
    <dbReference type="NCBI Taxonomy" id="412755"/>
    <lineage>
        <taxon>unclassified sequences</taxon>
        <taxon>metagenomes</taxon>
        <taxon>ecological metagenomes</taxon>
    </lineage>
</organism>
<feature type="non-terminal residue" evidence="1">
    <location>
        <position position="45"/>
    </location>
</feature>